<evidence type="ECO:0000256" key="1">
    <source>
        <dbReference type="ARBA" id="ARBA00023242"/>
    </source>
</evidence>
<gene>
    <name evidence="4" type="ORF">K469DRAFT_694842</name>
</gene>
<feature type="compositionally biased region" description="Polar residues" evidence="2">
    <location>
        <begin position="526"/>
        <end position="540"/>
    </location>
</feature>
<evidence type="ECO:0000256" key="2">
    <source>
        <dbReference type="SAM" id="MobiDB-lite"/>
    </source>
</evidence>
<feature type="compositionally biased region" description="Low complexity" evidence="2">
    <location>
        <begin position="396"/>
        <end position="406"/>
    </location>
</feature>
<sequence length="831" mass="90286">MNTQTVNHTSRLLRLNGHQRAITSMEPRIATLLGDSTLLDRSAIDPISLLPPPSVAPRRPLPVEPRPAELFPSGDDARTSQASRRNEYIGNDVYGSVRPQAPLHHRQKSSVPIAEVLNNETPFTHTVAQPPPASSNASTAPFSGRLNDILLDPSQHHANKRRKLDGQTTPPALTGSENTLLTLPKPPQPKKGTRRPRIPPLLQGLHQPPPLPPEGRLFPPITGEGGGFGRDIGVGSALRGQAGLDREKEKERSGEKDIETTNGGREGGKEKENARPELVLVNDKENQSQENAEKSVEKVQNKPKEKLKRNKWTEEETRDLLMGVSRFGIGNWKRILHCPDFKFNSRTAVDLKDRFRTCCPGEGLKIKRKSKPKKKTSEVQRKQHRPQSPSPDPKSADSSAGANSSGPQADSSEKTKVSRQPRQNTHRKGPAELAEMGIQRPFFKTNRRERREFTEEDDENILKGFEKYGPVWHLMRSDPDLGFQSRHPTDLRDRFRIRYPEKYAKAGYKLKLRDEMMLKEKEAEPSQGSAGTGVENQSTDTSKKDDKQFCPISTAPVTAVTTLAPADPRPKTNPILQPLLTGFSAPFDDFTLMSDDDGDGSRSPITLNRNIFQWADANPFQTSTSTTTPSIPAVTSLTADIGFNMLAGMDGIHINPLATLKLPISSFNSTSTTPTYPPTSNPISIPLSITTTTNSAPTSAPIPTPTSTSASKQAMNDLLRTPNLPTIVFPHVPAASARSAMHNLPPPADLLSGLDLDVSVRPEPQNLVLDEGINFHIAIPITAGGNGAGAALAPLLGGGGGGRGGLVADRGMGIGFGEEGLGERSLLNSSI</sequence>
<name>A0A6A6ENF1_9PEZI</name>
<feature type="compositionally biased region" description="Pro residues" evidence="2">
    <location>
        <begin position="49"/>
        <end position="65"/>
    </location>
</feature>
<dbReference type="PANTHER" id="PTHR46734">
    <property type="entry name" value="TELOMERIC REPEAT-BINDING FACTOR 1 TERF1"/>
    <property type="match status" value="1"/>
</dbReference>
<feature type="region of interest" description="Disordered" evidence="2">
    <location>
        <begin position="520"/>
        <end position="550"/>
    </location>
</feature>
<feature type="compositionally biased region" description="Basic and acidic residues" evidence="2">
    <location>
        <begin position="244"/>
        <end position="259"/>
    </location>
</feature>
<dbReference type="SUPFAM" id="SSF46689">
    <property type="entry name" value="Homeodomain-like"/>
    <property type="match status" value="2"/>
</dbReference>
<feature type="region of interest" description="Disordered" evidence="2">
    <location>
        <begin position="47"/>
        <end position="81"/>
    </location>
</feature>
<dbReference type="AlphaFoldDB" id="A0A6A6ENF1"/>
<feature type="domain" description="Myb-like" evidence="3">
    <location>
        <begin position="304"/>
        <end position="357"/>
    </location>
</feature>
<dbReference type="Gene3D" id="1.10.246.220">
    <property type="match status" value="1"/>
</dbReference>
<dbReference type="InterPro" id="IPR001005">
    <property type="entry name" value="SANT/Myb"/>
</dbReference>
<accession>A0A6A6ENF1</accession>
<dbReference type="PROSITE" id="PS50090">
    <property type="entry name" value="MYB_LIKE"/>
    <property type="match status" value="1"/>
</dbReference>
<feature type="compositionally biased region" description="Gly residues" evidence="2">
    <location>
        <begin position="223"/>
        <end position="232"/>
    </location>
</feature>
<feature type="compositionally biased region" description="Basic and acidic residues" evidence="2">
    <location>
        <begin position="266"/>
        <end position="275"/>
    </location>
</feature>
<evidence type="ECO:0000313" key="5">
    <source>
        <dbReference type="Proteomes" id="UP000800200"/>
    </source>
</evidence>
<dbReference type="SMART" id="SM00717">
    <property type="entry name" value="SANT"/>
    <property type="match status" value="2"/>
</dbReference>
<dbReference type="EMBL" id="ML994615">
    <property type="protein sequence ID" value="KAF2192801.1"/>
    <property type="molecule type" value="Genomic_DNA"/>
</dbReference>
<keyword evidence="5" id="KW-1185">Reference proteome</keyword>
<dbReference type="InterPro" id="IPR052450">
    <property type="entry name" value="TRBD-Containing_Protein"/>
</dbReference>
<feature type="compositionally biased region" description="Low complexity" evidence="2">
    <location>
        <begin position="134"/>
        <end position="143"/>
    </location>
</feature>
<organism evidence="4 5">
    <name type="scientific">Zopfia rhizophila CBS 207.26</name>
    <dbReference type="NCBI Taxonomy" id="1314779"/>
    <lineage>
        <taxon>Eukaryota</taxon>
        <taxon>Fungi</taxon>
        <taxon>Dikarya</taxon>
        <taxon>Ascomycota</taxon>
        <taxon>Pezizomycotina</taxon>
        <taxon>Dothideomycetes</taxon>
        <taxon>Dothideomycetes incertae sedis</taxon>
        <taxon>Zopfiaceae</taxon>
        <taxon>Zopfia</taxon>
    </lineage>
</organism>
<feature type="region of interest" description="Disordered" evidence="2">
    <location>
        <begin position="362"/>
        <end position="457"/>
    </location>
</feature>
<reference evidence="4" key="1">
    <citation type="journal article" date="2020" name="Stud. Mycol.">
        <title>101 Dothideomycetes genomes: a test case for predicting lifestyles and emergence of pathogens.</title>
        <authorList>
            <person name="Haridas S."/>
            <person name="Albert R."/>
            <person name="Binder M."/>
            <person name="Bloem J."/>
            <person name="Labutti K."/>
            <person name="Salamov A."/>
            <person name="Andreopoulos B."/>
            <person name="Baker S."/>
            <person name="Barry K."/>
            <person name="Bills G."/>
            <person name="Bluhm B."/>
            <person name="Cannon C."/>
            <person name="Castanera R."/>
            <person name="Culley D."/>
            <person name="Daum C."/>
            <person name="Ezra D."/>
            <person name="Gonzalez J."/>
            <person name="Henrissat B."/>
            <person name="Kuo A."/>
            <person name="Liang C."/>
            <person name="Lipzen A."/>
            <person name="Lutzoni F."/>
            <person name="Magnuson J."/>
            <person name="Mondo S."/>
            <person name="Nolan M."/>
            <person name="Ohm R."/>
            <person name="Pangilinan J."/>
            <person name="Park H.-J."/>
            <person name="Ramirez L."/>
            <person name="Alfaro M."/>
            <person name="Sun H."/>
            <person name="Tritt A."/>
            <person name="Yoshinaga Y."/>
            <person name="Zwiers L.-H."/>
            <person name="Turgeon B."/>
            <person name="Goodwin S."/>
            <person name="Spatafora J."/>
            <person name="Crous P."/>
            <person name="Grigoriev I."/>
        </authorList>
    </citation>
    <scope>NUCLEOTIDE SEQUENCE</scope>
    <source>
        <strain evidence="4">CBS 207.26</strain>
    </source>
</reference>
<dbReference type="OrthoDB" id="608866at2759"/>
<evidence type="ECO:0000313" key="4">
    <source>
        <dbReference type="EMBL" id="KAF2192801.1"/>
    </source>
</evidence>
<feature type="compositionally biased region" description="Basic and acidic residues" evidence="2">
    <location>
        <begin position="282"/>
        <end position="304"/>
    </location>
</feature>
<proteinExistence type="predicted"/>
<dbReference type="PANTHER" id="PTHR46734:SF1">
    <property type="entry name" value="TELOMERIC REPEAT-BINDING FACTOR 1"/>
    <property type="match status" value="1"/>
</dbReference>
<dbReference type="Pfam" id="PF00249">
    <property type="entry name" value="Myb_DNA-binding"/>
    <property type="match status" value="1"/>
</dbReference>
<evidence type="ECO:0000259" key="3">
    <source>
        <dbReference type="PROSITE" id="PS50090"/>
    </source>
</evidence>
<feature type="compositionally biased region" description="Polar residues" evidence="2">
    <location>
        <begin position="166"/>
        <end position="178"/>
    </location>
</feature>
<feature type="region of interest" description="Disordered" evidence="2">
    <location>
        <begin position="123"/>
        <end position="320"/>
    </location>
</feature>
<keyword evidence="1" id="KW-0539">Nucleus</keyword>
<dbReference type="Gene3D" id="1.10.10.60">
    <property type="entry name" value="Homeodomain-like"/>
    <property type="match status" value="1"/>
</dbReference>
<dbReference type="InterPro" id="IPR009057">
    <property type="entry name" value="Homeodomain-like_sf"/>
</dbReference>
<dbReference type="CDD" id="cd11660">
    <property type="entry name" value="SANT_TRF"/>
    <property type="match status" value="1"/>
</dbReference>
<protein>
    <recommendedName>
        <fullName evidence="3">Myb-like domain-containing protein</fullName>
    </recommendedName>
</protein>
<dbReference type="Proteomes" id="UP000800200">
    <property type="component" value="Unassembled WGS sequence"/>
</dbReference>